<gene>
    <name evidence="3" type="ORF">AaE_000476</name>
</gene>
<feature type="compositionally biased region" description="Polar residues" evidence="2">
    <location>
        <begin position="27"/>
        <end position="37"/>
    </location>
</feature>
<accession>A0A6A5B4A7</accession>
<keyword evidence="1" id="KW-0175">Coiled coil</keyword>
<proteinExistence type="predicted"/>
<organism evidence="3 4">
    <name type="scientific">Aphanomyces astaci</name>
    <name type="common">Crayfish plague agent</name>
    <dbReference type="NCBI Taxonomy" id="112090"/>
    <lineage>
        <taxon>Eukaryota</taxon>
        <taxon>Sar</taxon>
        <taxon>Stramenopiles</taxon>
        <taxon>Oomycota</taxon>
        <taxon>Saprolegniomycetes</taxon>
        <taxon>Saprolegniales</taxon>
        <taxon>Verrucalvaceae</taxon>
        <taxon>Aphanomyces</taxon>
    </lineage>
</organism>
<feature type="region of interest" description="Disordered" evidence="2">
    <location>
        <begin position="27"/>
        <end position="55"/>
    </location>
</feature>
<feature type="coiled-coil region" evidence="1">
    <location>
        <begin position="306"/>
        <end position="386"/>
    </location>
</feature>
<comment type="caution">
    <text evidence="3">The sequence shown here is derived from an EMBL/GenBank/DDBJ whole genome shotgun (WGS) entry which is preliminary data.</text>
</comment>
<evidence type="ECO:0000313" key="3">
    <source>
        <dbReference type="EMBL" id="KAF0775824.1"/>
    </source>
</evidence>
<evidence type="ECO:0000256" key="1">
    <source>
        <dbReference type="SAM" id="Coils"/>
    </source>
</evidence>
<evidence type="ECO:0000256" key="2">
    <source>
        <dbReference type="SAM" id="MobiDB-lite"/>
    </source>
</evidence>
<sequence>PGQKGTPPPTLALRYVIAKVLLSTSATPAVQPTSSAPSFGLHERQHRSRPPSIVTSKMYTSPGGQYHARPIPAIPAKFDLSSPRQDVSSYLQPDTSSMLATISRCATSSTSIKPPGDHFTPRSQNRNHSSINLATCMESSGLDVPNKSRENSPSASTSAVEAAAVGVTALEREIERLKIESRFRQIAYDQLAAKHQTLVLRSANMCSQSTVTDCIDQVAQGTNTDVDYEREMSKLTTKITSFQLLQEVDRNLMQSMRRDHATQQSDFLTAKASLETRLQDVTLDLQTAEAGRSTTLQQVHDLSTALASSQSSKAALQNGLEQLEGECRQATHSYAACLRQQEVNAVEFNMTERLLNEERNALERNYHEMKQQHQSAITNIRDLEDLTLRLQGDLTRITVELEAQQKAMSLAQSDSSALQAKCVAMSAAYDAVSAKLVATQNELTTQSQLMTQMHQTHNADSDMVATLTRQLQELQDAKDLMQAVHERHTQACDDVTRALQAKCVAMATANDAVSETWWLK</sequence>
<reference evidence="3 4" key="1">
    <citation type="submission" date="2019-06" db="EMBL/GenBank/DDBJ databases">
        <title>Genomics analysis of Aphanomyces spp. identifies a new class of oomycete effector associated with host adaptation.</title>
        <authorList>
            <person name="Gaulin E."/>
        </authorList>
    </citation>
    <scope>NUCLEOTIDE SEQUENCE [LARGE SCALE GENOMIC DNA]</scope>
    <source>
        <strain evidence="3 4">E</strain>
    </source>
</reference>
<dbReference type="Proteomes" id="UP000469452">
    <property type="component" value="Unassembled WGS sequence"/>
</dbReference>
<dbReference type="EMBL" id="VJMI01000935">
    <property type="protein sequence ID" value="KAF0775824.1"/>
    <property type="molecule type" value="Genomic_DNA"/>
</dbReference>
<name>A0A6A5B4A7_APHAT</name>
<dbReference type="AlphaFoldDB" id="A0A6A5B4A7"/>
<dbReference type="VEuPathDB" id="FungiDB:H257_00184"/>
<feature type="region of interest" description="Disordered" evidence="2">
    <location>
        <begin position="107"/>
        <end position="126"/>
    </location>
</feature>
<evidence type="ECO:0000313" key="4">
    <source>
        <dbReference type="Proteomes" id="UP000469452"/>
    </source>
</evidence>
<protein>
    <submittedName>
        <fullName evidence="3">Uncharacterized protein</fullName>
    </submittedName>
</protein>
<feature type="non-terminal residue" evidence="3">
    <location>
        <position position="1"/>
    </location>
</feature>